<reference evidence="1 2" key="1">
    <citation type="journal article" date="2014" name="Int. J. Syst. Evol. Microbiol.">
        <title>Complete genome sequence of Corynebacterium casei LMG S-19264T (=DSM 44701T), isolated from a smear-ripened cheese.</title>
        <authorList>
            <consortium name="US DOE Joint Genome Institute (JGI-PGF)"/>
            <person name="Walter F."/>
            <person name="Albersmeier A."/>
            <person name="Kalinowski J."/>
            <person name="Ruckert C."/>
        </authorList>
    </citation>
    <scope>NUCLEOTIDE SEQUENCE [LARGE SCALE GENOMIC DNA]</scope>
    <source>
        <strain evidence="1 2">CGMCC 4.7111</strain>
    </source>
</reference>
<dbReference type="AlphaFoldDB" id="A0A917YD05"/>
<keyword evidence="2" id="KW-1185">Reference proteome</keyword>
<proteinExistence type="predicted"/>
<dbReference type="EMBL" id="BMMM01000015">
    <property type="protein sequence ID" value="GGN82454.1"/>
    <property type="molecule type" value="Genomic_DNA"/>
</dbReference>
<gene>
    <name evidence="1" type="ORF">GCM10011579_070090</name>
</gene>
<organism evidence="1 2">
    <name type="scientific">Streptomyces albiflavescens</name>
    <dbReference type="NCBI Taxonomy" id="1623582"/>
    <lineage>
        <taxon>Bacteria</taxon>
        <taxon>Bacillati</taxon>
        <taxon>Actinomycetota</taxon>
        <taxon>Actinomycetes</taxon>
        <taxon>Kitasatosporales</taxon>
        <taxon>Streptomycetaceae</taxon>
        <taxon>Streptomyces</taxon>
    </lineage>
</organism>
<protein>
    <submittedName>
        <fullName evidence="1">Uncharacterized protein</fullName>
    </submittedName>
</protein>
<evidence type="ECO:0000313" key="2">
    <source>
        <dbReference type="Proteomes" id="UP000600365"/>
    </source>
</evidence>
<dbReference type="Proteomes" id="UP000600365">
    <property type="component" value="Unassembled WGS sequence"/>
</dbReference>
<comment type="caution">
    <text evidence="1">The sequence shown here is derived from an EMBL/GenBank/DDBJ whole genome shotgun (WGS) entry which is preliminary data.</text>
</comment>
<accession>A0A917YD05</accession>
<sequence>MPLFFPEAPCAEPLTVFDEALREWIGTLLTDLDGEEPQDPGAHGGAVILRVERGSAVATFDGAVHLPEKKERPHA</sequence>
<evidence type="ECO:0000313" key="1">
    <source>
        <dbReference type="EMBL" id="GGN82454.1"/>
    </source>
</evidence>
<name>A0A917YD05_9ACTN</name>